<feature type="transmembrane region" description="Helical" evidence="7">
    <location>
        <begin position="55"/>
        <end position="76"/>
    </location>
</feature>
<protein>
    <submittedName>
        <fullName evidence="9">Unannotated protein</fullName>
    </submittedName>
</protein>
<evidence type="ECO:0000256" key="1">
    <source>
        <dbReference type="ARBA" id="ARBA00004651"/>
    </source>
</evidence>
<feature type="transmembrane region" description="Helical" evidence="7">
    <location>
        <begin position="262"/>
        <end position="284"/>
    </location>
</feature>
<keyword evidence="6 7" id="KW-0472">Membrane</keyword>
<organism evidence="9">
    <name type="scientific">freshwater metagenome</name>
    <dbReference type="NCBI Taxonomy" id="449393"/>
    <lineage>
        <taxon>unclassified sequences</taxon>
        <taxon>metagenomes</taxon>
        <taxon>ecological metagenomes</taxon>
    </lineage>
</organism>
<dbReference type="InterPro" id="IPR020846">
    <property type="entry name" value="MFS_dom"/>
</dbReference>
<dbReference type="EMBL" id="CAESGF010000003">
    <property type="protein sequence ID" value="CAB4362963.1"/>
    <property type="molecule type" value="Genomic_DNA"/>
</dbReference>
<comment type="subcellular location">
    <subcellularLocation>
        <location evidence="1">Cell membrane</location>
        <topology evidence="1">Multi-pass membrane protein</topology>
    </subcellularLocation>
</comment>
<dbReference type="EMBL" id="CAFAAV010000327">
    <property type="protein sequence ID" value="CAB4835667.1"/>
    <property type="molecule type" value="Genomic_DNA"/>
</dbReference>
<dbReference type="SUPFAM" id="SSF103473">
    <property type="entry name" value="MFS general substrate transporter"/>
    <property type="match status" value="1"/>
</dbReference>
<keyword evidence="5 7" id="KW-1133">Transmembrane helix</keyword>
<feature type="transmembrane region" description="Helical" evidence="7">
    <location>
        <begin position="26"/>
        <end position="49"/>
    </location>
</feature>
<dbReference type="Pfam" id="PF05977">
    <property type="entry name" value="MFS_3"/>
    <property type="match status" value="1"/>
</dbReference>
<feature type="transmembrane region" description="Helical" evidence="7">
    <location>
        <begin position="319"/>
        <end position="341"/>
    </location>
</feature>
<dbReference type="InterPro" id="IPR010290">
    <property type="entry name" value="TM_effector"/>
</dbReference>
<keyword evidence="4 7" id="KW-0812">Transmembrane</keyword>
<dbReference type="PANTHER" id="PTHR23513">
    <property type="entry name" value="INTEGRAL MEMBRANE EFFLUX PROTEIN-RELATED"/>
    <property type="match status" value="1"/>
</dbReference>
<dbReference type="Gene3D" id="1.20.1250.20">
    <property type="entry name" value="MFS general substrate transporter like domains"/>
    <property type="match status" value="1"/>
</dbReference>
<name>A0A6J6A929_9ZZZZ</name>
<dbReference type="PANTHER" id="PTHR23513:SF11">
    <property type="entry name" value="STAPHYLOFERRIN A TRANSPORTER"/>
    <property type="match status" value="1"/>
</dbReference>
<proteinExistence type="predicted"/>
<evidence type="ECO:0000256" key="2">
    <source>
        <dbReference type="ARBA" id="ARBA00022448"/>
    </source>
</evidence>
<dbReference type="GO" id="GO:0022857">
    <property type="term" value="F:transmembrane transporter activity"/>
    <property type="evidence" value="ECO:0007669"/>
    <property type="project" value="InterPro"/>
</dbReference>
<dbReference type="EMBL" id="CAFBMT010000003">
    <property type="protein sequence ID" value="CAB4919858.1"/>
    <property type="molecule type" value="Genomic_DNA"/>
</dbReference>
<evidence type="ECO:0000259" key="8">
    <source>
        <dbReference type="PROSITE" id="PS50850"/>
    </source>
</evidence>
<keyword evidence="2" id="KW-0813">Transport</keyword>
<feature type="transmembrane region" description="Helical" evidence="7">
    <location>
        <begin position="233"/>
        <end position="256"/>
    </location>
</feature>
<sequence>MTSSDSRIEWAVARLPALRSRNFRRYMAGQVASIAGTWLQSVALGWLVLKLTHDGSAVGLVTAAQFAPALILGVWAGAVADRFDARRAVMGLQVLLGAQAASLAVLVFTDHASLWSLCLLAMVQGVGNAFDQPLRQALMNETVGDRELPNAIATNSMLVQIGLILGPSLAAVLIPTVGIGWCFAVNAASYAVMLVAIRSIRPDEMVRRPRSKGADASVRAGLVYLRQRRDIRLLLVVLAAGSMLAYRLEVVLPVLASRDLHGGSALFAVMTASRGLGALGVSLYLASRIGPPPFQFMRRMGLVMAAGLGLMAVPFTPVVLVALVPVGLGMLGSVGSTLALTQLLASPEFRGRVVAVWFVVMNGGVVFGALFTGALVEHLGTRETVLIGAGTMLVLWAILGRSARVLEMRTDHLTAASATGNVSPSAREGDLE</sequence>
<dbReference type="EMBL" id="CAEZYF010000003">
    <property type="protein sequence ID" value="CAB4712271.1"/>
    <property type="molecule type" value="Genomic_DNA"/>
</dbReference>
<feature type="transmembrane region" description="Helical" evidence="7">
    <location>
        <begin position="296"/>
        <end position="313"/>
    </location>
</feature>
<evidence type="ECO:0000256" key="5">
    <source>
        <dbReference type="ARBA" id="ARBA00022989"/>
    </source>
</evidence>
<dbReference type="GO" id="GO:0005886">
    <property type="term" value="C:plasma membrane"/>
    <property type="evidence" value="ECO:0007669"/>
    <property type="project" value="UniProtKB-SubCell"/>
</dbReference>
<dbReference type="CDD" id="cd06173">
    <property type="entry name" value="MFS_MefA_like"/>
    <property type="match status" value="1"/>
</dbReference>
<feature type="transmembrane region" description="Helical" evidence="7">
    <location>
        <begin position="382"/>
        <end position="399"/>
    </location>
</feature>
<dbReference type="PROSITE" id="PS50850">
    <property type="entry name" value="MFS"/>
    <property type="match status" value="1"/>
</dbReference>
<gene>
    <name evidence="10" type="ORF">UFOPK2656_00752</name>
    <name evidence="11" type="ORF">UFOPK3099_02842</name>
    <name evidence="12" type="ORF">UFOPK3651_00790</name>
    <name evidence="9" type="ORF">UFOPK4189_00750</name>
</gene>
<accession>A0A6J6A929</accession>
<evidence type="ECO:0000256" key="6">
    <source>
        <dbReference type="ARBA" id="ARBA00023136"/>
    </source>
</evidence>
<evidence type="ECO:0000256" key="4">
    <source>
        <dbReference type="ARBA" id="ARBA00022692"/>
    </source>
</evidence>
<feature type="domain" description="Major facilitator superfamily (MFS) profile" evidence="8">
    <location>
        <begin position="1"/>
        <end position="407"/>
    </location>
</feature>
<evidence type="ECO:0000313" key="11">
    <source>
        <dbReference type="EMBL" id="CAB4835667.1"/>
    </source>
</evidence>
<dbReference type="AlphaFoldDB" id="A0A6J6A929"/>
<evidence type="ECO:0000256" key="3">
    <source>
        <dbReference type="ARBA" id="ARBA00022475"/>
    </source>
</evidence>
<evidence type="ECO:0000313" key="9">
    <source>
        <dbReference type="EMBL" id="CAB4362963.1"/>
    </source>
</evidence>
<reference evidence="9" key="1">
    <citation type="submission" date="2020-05" db="EMBL/GenBank/DDBJ databases">
        <authorList>
            <person name="Chiriac C."/>
            <person name="Salcher M."/>
            <person name="Ghai R."/>
            <person name="Kavagutti S V."/>
        </authorList>
    </citation>
    <scope>NUCLEOTIDE SEQUENCE</scope>
</reference>
<evidence type="ECO:0000313" key="10">
    <source>
        <dbReference type="EMBL" id="CAB4712271.1"/>
    </source>
</evidence>
<keyword evidence="3" id="KW-1003">Cell membrane</keyword>
<evidence type="ECO:0000313" key="12">
    <source>
        <dbReference type="EMBL" id="CAB4919858.1"/>
    </source>
</evidence>
<dbReference type="InterPro" id="IPR036259">
    <property type="entry name" value="MFS_trans_sf"/>
</dbReference>
<feature type="transmembrane region" description="Helical" evidence="7">
    <location>
        <begin position="353"/>
        <end position="376"/>
    </location>
</feature>
<evidence type="ECO:0000256" key="7">
    <source>
        <dbReference type="SAM" id="Phobius"/>
    </source>
</evidence>